<feature type="transmembrane region" description="Helical" evidence="1">
    <location>
        <begin position="188"/>
        <end position="209"/>
    </location>
</feature>
<evidence type="ECO:0000313" key="2">
    <source>
        <dbReference type="EMBL" id="GGJ58479.1"/>
    </source>
</evidence>
<feature type="transmembrane region" description="Helical" evidence="1">
    <location>
        <begin position="30"/>
        <end position="47"/>
    </location>
</feature>
<keyword evidence="1" id="KW-1133">Transmembrane helix</keyword>
<keyword evidence="3" id="KW-1185">Reference proteome</keyword>
<feature type="transmembrane region" description="Helical" evidence="1">
    <location>
        <begin position="163"/>
        <end position="182"/>
    </location>
</feature>
<organism evidence="2 3">
    <name type="scientific">Glutamicibacter ardleyensis</name>
    <dbReference type="NCBI Taxonomy" id="225894"/>
    <lineage>
        <taxon>Bacteria</taxon>
        <taxon>Bacillati</taxon>
        <taxon>Actinomycetota</taxon>
        <taxon>Actinomycetes</taxon>
        <taxon>Micrococcales</taxon>
        <taxon>Micrococcaceae</taxon>
        <taxon>Glutamicibacter</taxon>
    </lineage>
</organism>
<feature type="transmembrane region" description="Helical" evidence="1">
    <location>
        <begin position="80"/>
        <end position="97"/>
    </location>
</feature>
<dbReference type="Proteomes" id="UP000606115">
    <property type="component" value="Unassembled WGS sequence"/>
</dbReference>
<feature type="transmembrane region" description="Helical" evidence="1">
    <location>
        <begin position="137"/>
        <end position="156"/>
    </location>
</feature>
<name>A0ABQ2DHQ7_9MICC</name>
<evidence type="ECO:0000313" key="3">
    <source>
        <dbReference type="Proteomes" id="UP000606115"/>
    </source>
</evidence>
<sequence>MRIKVLISGLLAAALLLGAAAWSSVNFAMAVVAVVVQLIFAYAWPRMTRSETPWTLSVILSICALASTAATLFMPGATQTSHSVEVIAAGVLLIFITQVLRGASSEGRLAGVVSGVTGLAIVTQGSGWAAIGLTEGAFGTTLTTLLALLGAGAIAITRWPDRITFILAPLIGGALGALASALTFGPDWAPALCIGILSGLLVGSLRALALSSRSVRTISGVLALACGILLLAGALSWYAMALLN</sequence>
<gene>
    <name evidence="2" type="ORF">GCM10007173_16480</name>
</gene>
<reference evidence="3" key="1">
    <citation type="journal article" date="2019" name="Int. J. Syst. Evol. Microbiol.">
        <title>The Global Catalogue of Microorganisms (GCM) 10K type strain sequencing project: providing services to taxonomists for standard genome sequencing and annotation.</title>
        <authorList>
            <consortium name="The Broad Institute Genomics Platform"/>
            <consortium name="The Broad Institute Genome Sequencing Center for Infectious Disease"/>
            <person name="Wu L."/>
            <person name="Ma J."/>
        </authorList>
    </citation>
    <scope>NUCLEOTIDE SEQUENCE [LARGE SCALE GENOMIC DNA]</scope>
    <source>
        <strain evidence="3">CGMCC 1.3685</strain>
    </source>
</reference>
<dbReference type="GeneID" id="303304015"/>
<feature type="transmembrane region" description="Helical" evidence="1">
    <location>
        <begin position="221"/>
        <end position="240"/>
    </location>
</feature>
<dbReference type="EMBL" id="BMKX01000003">
    <property type="protein sequence ID" value="GGJ58479.1"/>
    <property type="molecule type" value="Genomic_DNA"/>
</dbReference>
<proteinExistence type="predicted"/>
<protein>
    <recommendedName>
        <fullName evidence="4">Membrane transporter protein</fullName>
    </recommendedName>
</protein>
<evidence type="ECO:0000256" key="1">
    <source>
        <dbReference type="SAM" id="Phobius"/>
    </source>
</evidence>
<keyword evidence="1" id="KW-0812">Transmembrane</keyword>
<comment type="caution">
    <text evidence="2">The sequence shown here is derived from an EMBL/GenBank/DDBJ whole genome shotgun (WGS) entry which is preliminary data.</text>
</comment>
<accession>A0ABQ2DHQ7</accession>
<feature type="transmembrane region" description="Helical" evidence="1">
    <location>
        <begin position="109"/>
        <end position="131"/>
    </location>
</feature>
<evidence type="ECO:0008006" key="4">
    <source>
        <dbReference type="Google" id="ProtNLM"/>
    </source>
</evidence>
<dbReference type="RefSeq" id="WP_188684968.1">
    <property type="nucleotide sequence ID" value="NZ_BMKX01000003.1"/>
</dbReference>
<keyword evidence="1" id="KW-0472">Membrane</keyword>
<feature type="transmembrane region" description="Helical" evidence="1">
    <location>
        <begin position="54"/>
        <end position="74"/>
    </location>
</feature>